<evidence type="ECO:0000256" key="2">
    <source>
        <dbReference type="ARBA" id="ARBA00007497"/>
    </source>
</evidence>
<dbReference type="PANTHER" id="PTHR13316:SF0">
    <property type="entry name" value="ZINC FINGER CCHC DOMAIN-CONTAINING PROTEIN 8"/>
    <property type="match status" value="1"/>
</dbReference>
<dbReference type="SMART" id="SM00581">
    <property type="entry name" value="PSP"/>
    <property type="match status" value="1"/>
</dbReference>
<evidence type="ECO:0000256" key="6">
    <source>
        <dbReference type="ARBA" id="ARBA00023242"/>
    </source>
</evidence>
<feature type="compositionally biased region" description="Basic residues" evidence="8">
    <location>
        <begin position="33"/>
        <end position="45"/>
    </location>
</feature>
<accession>A0A9P0AMC3</accession>
<feature type="compositionally biased region" description="Pro residues" evidence="8">
    <location>
        <begin position="396"/>
        <end position="411"/>
    </location>
</feature>
<dbReference type="InterPro" id="IPR001878">
    <property type="entry name" value="Znf_CCHC"/>
</dbReference>
<dbReference type="Pfam" id="PF04046">
    <property type="entry name" value="PSP"/>
    <property type="match status" value="1"/>
</dbReference>
<feature type="region of interest" description="Disordered" evidence="8">
    <location>
        <begin position="354"/>
        <end position="481"/>
    </location>
</feature>
<evidence type="ECO:0000256" key="4">
    <source>
        <dbReference type="ARBA" id="ARBA00022771"/>
    </source>
</evidence>
<dbReference type="GO" id="GO:0008270">
    <property type="term" value="F:zinc ion binding"/>
    <property type="evidence" value="ECO:0007669"/>
    <property type="project" value="UniProtKB-KW"/>
</dbReference>
<evidence type="ECO:0000256" key="5">
    <source>
        <dbReference type="ARBA" id="ARBA00022833"/>
    </source>
</evidence>
<keyword evidence="11" id="KW-1185">Reference proteome</keyword>
<dbReference type="Proteomes" id="UP001152759">
    <property type="component" value="Chromosome 8"/>
</dbReference>
<feature type="compositionally biased region" description="Acidic residues" evidence="8">
    <location>
        <begin position="367"/>
        <end position="388"/>
    </location>
</feature>
<organism evidence="10 11">
    <name type="scientific">Bemisia tabaci</name>
    <name type="common">Sweetpotato whitefly</name>
    <name type="synonym">Aleurodes tabaci</name>
    <dbReference type="NCBI Taxonomy" id="7038"/>
    <lineage>
        <taxon>Eukaryota</taxon>
        <taxon>Metazoa</taxon>
        <taxon>Ecdysozoa</taxon>
        <taxon>Arthropoda</taxon>
        <taxon>Hexapoda</taxon>
        <taxon>Insecta</taxon>
        <taxon>Pterygota</taxon>
        <taxon>Neoptera</taxon>
        <taxon>Paraneoptera</taxon>
        <taxon>Hemiptera</taxon>
        <taxon>Sternorrhyncha</taxon>
        <taxon>Aleyrodoidea</taxon>
        <taxon>Aleyrodidae</taxon>
        <taxon>Aleyrodinae</taxon>
        <taxon>Bemisia</taxon>
    </lineage>
</organism>
<feature type="domain" description="CCHC-type" evidence="9">
    <location>
        <begin position="170"/>
        <end position="185"/>
    </location>
</feature>
<dbReference type="Pfam" id="PF00098">
    <property type="entry name" value="zf-CCHC"/>
    <property type="match status" value="1"/>
</dbReference>
<dbReference type="AlphaFoldDB" id="A0A9P0AMC3"/>
<comment type="similarity">
    <text evidence="2">Belongs to the ZCCHC8 family.</text>
</comment>
<dbReference type="PANTHER" id="PTHR13316">
    <property type="entry name" value="ZINC FINGER, CCHC DOMAIN CONTAINING 8"/>
    <property type="match status" value="1"/>
</dbReference>
<feature type="compositionally biased region" description="Polar residues" evidence="8">
    <location>
        <begin position="465"/>
        <end position="475"/>
    </location>
</feature>
<name>A0A9P0AMC3_BEMTA</name>
<keyword evidence="6" id="KW-0539">Nucleus</keyword>
<gene>
    <name evidence="10" type="ORF">BEMITA_LOCUS13124</name>
</gene>
<dbReference type="GO" id="GO:0071013">
    <property type="term" value="C:catalytic step 2 spliceosome"/>
    <property type="evidence" value="ECO:0007669"/>
    <property type="project" value="TreeGrafter"/>
</dbReference>
<evidence type="ECO:0000256" key="8">
    <source>
        <dbReference type="SAM" id="MobiDB-lite"/>
    </source>
</evidence>
<dbReference type="SUPFAM" id="SSF57756">
    <property type="entry name" value="Retrovirus zinc finger-like domains"/>
    <property type="match status" value="1"/>
</dbReference>
<evidence type="ECO:0000313" key="11">
    <source>
        <dbReference type="Proteomes" id="UP001152759"/>
    </source>
</evidence>
<dbReference type="InterPro" id="IPR036875">
    <property type="entry name" value="Znf_CCHC_sf"/>
</dbReference>
<dbReference type="KEGG" id="btab:109038764"/>
<keyword evidence="3" id="KW-0479">Metal-binding</keyword>
<feature type="region of interest" description="Disordered" evidence="8">
    <location>
        <begin position="27"/>
        <end position="70"/>
    </location>
</feature>
<sequence>MVAPEESVDSNDSDVICEEDLIVLDEIGVGPPPKRKKKKKKKNKKPTADVNSTPDFIVLDSTGFSPQQSDKEEIILDSTNEDAPGCSTHDEIDNSVEIITPVRRKNSLLALFETPQNVNCDDLFQIDTTPSTKDFVAVPKYRSKFEADEVITGEEKPVEEKPKGRGGPMCWNCGTSGHQIRDCKQRRNPAMINQFRMEMQAKKAFRLSQTRYHEDEGTMYGTPIPGMPSQKLREAMGLEDNQLPEYIYRMRVLGYPPGWLEEAKVRHSGINLLDSTGQPISDPNDEDGEIVGQGERDQFDLNKLVEFPGFNVPPPKDILDESELYQVPPMQDAHSLENLIARLKPKAVTAYRKRKEAMQQLEKDAANGDDSDGDFMETEEIQDGEELPPDSCKFVPCPPPEEPPAPPPPPTDKSNKEAEPDDEEEGEVVEEQTEEVEEQKEEKAESSSRSQSPSLTQLEKYKNELLNQLNTTSATGAHRTPVASLGKVKSMEQGTPVLKLSPYQQLPSFDKFQKNVSDVINFENLPESTGKYENLSLVLNRVKKVMSNINP</sequence>
<dbReference type="InterPro" id="IPR006568">
    <property type="entry name" value="PSP_pro-rich"/>
</dbReference>
<evidence type="ECO:0000259" key="9">
    <source>
        <dbReference type="PROSITE" id="PS50158"/>
    </source>
</evidence>
<comment type="subcellular location">
    <subcellularLocation>
        <location evidence="1">Nucleus</location>
        <location evidence="1">Nucleoplasm</location>
    </subcellularLocation>
</comment>
<dbReference type="SMART" id="SM00343">
    <property type="entry name" value="ZnF_C2HC"/>
    <property type="match status" value="1"/>
</dbReference>
<evidence type="ECO:0000256" key="7">
    <source>
        <dbReference type="PROSITE-ProRule" id="PRU00047"/>
    </source>
</evidence>
<keyword evidence="5" id="KW-0862">Zinc</keyword>
<dbReference type="GO" id="GO:0005654">
    <property type="term" value="C:nucleoplasm"/>
    <property type="evidence" value="ECO:0007669"/>
    <property type="project" value="UniProtKB-SubCell"/>
</dbReference>
<dbReference type="InterPro" id="IPR052115">
    <property type="entry name" value="NEXT_complex_subunit_ZCCHC8"/>
</dbReference>
<evidence type="ECO:0000256" key="3">
    <source>
        <dbReference type="ARBA" id="ARBA00022723"/>
    </source>
</evidence>
<dbReference type="PROSITE" id="PS50158">
    <property type="entry name" value="ZF_CCHC"/>
    <property type="match status" value="1"/>
</dbReference>
<dbReference type="GO" id="GO:0003723">
    <property type="term" value="F:RNA binding"/>
    <property type="evidence" value="ECO:0007669"/>
    <property type="project" value="TreeGrafter"/>
</dbReference>
<dbReference type="EMBL" id="OU963869">
    <property type="protein sequence ID" value="CAH0394875.1"/>
    <property type="molecule type" value="Genomic_DNA"/>
</dbReference>
<evidence type="ECO:0000256" key="1">
    <source>
        <dbReference type="ARBA" id="ARBA00004642"/>
    </source>
</evidence>
<evidence type="ECO:0000313" key="10">
    <source>
        <dbReference type="EMBL" id="CAH0394875.1"/>
    </source>
</evidence>
<proteinExistence type="inferred from homology"/>
<protein>
    <recommendedName>
        <fullName evidence="9">CCHC-type domain-containing protein</fullName>
    </recommendedName>
</protein>
<reference evidence="10" key="1">
    <citation type="submission" date="2021-12" db="EMBL/GenBank/DDBJ databases">
        <authorList>
            <person name="King R."/>
        </authorList>
    </citation>
    <scope>NUCLEOTIDE SEQUENCE</scope>
</reference>
<feature type="compositionally biased region" description="Acidic residues" evidence="8">
    <location>
        <begin position="419"/>
        <end position="439"/>
    </location>
</feature>
<keyword evidence="4 7" id="KW-0863">Zinc-finger</keyword>